<gene>
    <name evidence="2" type="ORF">CBM2612_P0092</name>
</gene>
<geneLocation type="plasmid" evidence="2">
    <name>I</name>
</geneLocation>
<protein>
    <submittedName>
        <fullName evidence="2">Uncharacterized protein</fullName>
    </submittedName>
</protein>
<feature type="region of interest" description="Disordered" evidence="1">
    <location>
        <begin position="1"/>
        <end position="25"/>
    </location>
</feature>
<evidence type="ECO:0000313" key="2">
    <source>
        <dbReference type="EMBL" id="SPD48747.1"/>
    </source>
</evidence>
<keyword evidence="2" id="KW-0614">Plasmid</keyword>
<dbReference type="EMBL" id="LT984809">
    <property type="protein sequence ID" value="SPD48747.1"/>
    <property type="molecule type" value="Genomic_DNA"/>
</dbReference>
<feature type="compositionally biased region" description="Basic and acidic residues" evidence="1">
    <location>
        <begin position="1"/>
        <end position="23"/>
    </location>
</feature>
<dbReference type="AlphaFoldDB" id="A0A375HEH4"/>
<proteinExistence type="predicted"/>
<organism evidence="2">
    <name type="scientific">Cupriavidus taiwanensis</name>
    <dbReference type="NCBI Taxonomy" id="164546"/>
    <lineage>
        <taxon>Bacteria</taxon>
        <taxon>Pseudomonadati</taxon>
        <taxon>Pseudomonadota</taxon>
        <taxon>Betaproteobacteria</taxon>
        <taxon>Burkholderiales</taxon>
        <taxon>Burkholderiaceae</taxon>
        <taxon>Cupriavidus</taxon>
    </lineage>
</organism>
<name>A0A375HEH4_9BURK</name>
<sequence>MAKDSAQKQEGDCESRASVDMRTTRSQMVEQLRAETVSGRLPHRTAASLLTLLGASVVGRRRSAFEQRQ</sequence>
<evidence type="ECO:0000256" key="1">
    <source>
        <dbReference type="SAM" id="MobiDB-lite"/>
    </source>
</evidence>
<reference evidence="2" key="1">
    <citation type="submission" date="2018-01" db="EMBL/GenBank/DDBJ databases">
        <authorList>
            <person name="Gaut B.S."/>
            <person name="Morton B.R."/>
            <person name="Clegg M.T."/>
            <person name="Duvall M.R."/>
        </authorList>
    </citation>
    <scope>NUCLEOTIDE SEQUENCE</scope>
    <source>
        <strain evidence="2">Cupriavidus taiwanensis STM 8555</strain>
    </source>
</reference>
<accession>A0A375HEH4</accession>